<sequence length="1639" mass="178353">MAVETRRTALVDLSLDLIQKLIAHQHLAGPVHSISHKRDPAAARSGRKLLCRCDDIPDDGVELRVLKGLLTAATSSTIHLHGQALLLTVRTCYNIFLMSRSTVNQTTAKASLTQMLNCVFQRMELNSEVVHVQPIAVVDMLGLPSTETDTTFVQNFLHEVNFGIQQGLDDAFKTRLTAASPYGYHTPPEGSPSVGPRPVSAPRPSIRSSVDIQPLIDRPVSAPPVSEAAVEESGDPEMSIVLAKDAFLVFRALCKLSIRSSESSTGTDPTAVRGKVLALELLKVLLENSGKVFQASEKFTGAIKQYLCLSLLKNASSPIPAAQALTCSIFYTLLAKFRHALKAEVGVFFPMILLRAIEPPPQSSTPGPSAVALRCLAGACESGQLLVDIFVNYDCDLEGANLFERLVLALVRTAQAAPSASDTPAAAAEEAHLRLLALQCLVSILRSLVEWYTVSTPVVAVNDSAPAYDQSMRSDWGTLTSLTGQDPSSEAADGEAAADAESWKAYKKGFQQGIALFNAKPKKGIAFLQEQGMLGRTPEEVAKFLAKTTGLNKTMIGEYLGEREETCLRVMHSYVDAMDFAGSEFDTAIRTFLSGFRLPGEAQKIDRLMEKFAERFVSCNSEAFKSADVAYVLAYSVILLNTDAHNPQVKNKMSKQGFLKNNRGINDGADLPEDYMSELYDRIINNEIKMKDADAVGLMAATAAKGGGWMDTILNLIPGRRAAASNEPSEEAIRRTHENLREKAKGATFFEATEGETVRPMLDVAWAPMLGAFSVLFEEFTEGTTVNLCLAGLVAAVRVTSLLSMDMLRNTFVTTVARFTQLHSPASMALKNAQAFRALLVIADENGNHLGNVWQEVLRCVSRWELLQQIASGGPSDALLFAAPAEPVAAVKKRNFFSRAPKDAGANGKVLDSFTSIHDAPLHWSGRGYGKDGGNESGLPPENVVQEIDAQELNRMFVRSGLLDSEAIVEFVRALCHVAQEELRPTAAPRVYSLTKIIEISHFNMSRIRLVWNRIWAVLSDFFVEVGCHKNLQVAMYSVDSLRQLATKFLERDELANYSFQNDFLKPFVIVMRLSKALEIRELIIRCVSQMVLARVSNVKSGWKSMFMVFTTAANDESPMIVRLAFDTVEKIVREHFDYITETEVTTFTDCVNCLIAFTNNPHSLDVSLNAIAFLRFCAMKLAEGAIAQAVAILEDASKGKGLQFSDKDEHMYFWFPLLAGLSELTFDPRPDIRYSALEVLFDTLKYHGASFTAPFWARVFDSVLLPIFDHVRAEVTDTTTFTAEERRAEVDAWLYETCTQCLQHMVDIIALFYTPVAPILPRIFDLLSNFVRRPHQSLAAVGVAALVRLIVAAGDRMSAAVWVEAVGTLAACATDTRPAVRELIASVRASADGGNIAPASPSPATPTAALAPEDSPWDAKSPGDSPRGGARCRAAIQLLLVQACGEVYASHAPRLPQAAAILMLDALAAVAEHARDVDADLDIRRDLAAAQTAGKLLSDPPLLRLEGEACHAYLSMLLHLNSAGSEPLRQAAGVEQRLLALCIANLECFETEGDAGRESGSGSGGLVGAREEAGARAPLVVATLKALGALSDDSFRRHLVAIFPRLTRLIGCIRAPPEIQRALSDLFARRIGPLLTLG</sequence>
<dbReference type="InterPro" id="IPR046455">
    <property type="entry name" value="Sec7/BIG1-like_C"/>
</dbReference>
<keyword evidence="3" id="KW-0813">Transport</keyword>
<feature type="region of interest" description="Disordered" evidence="7">
    <location>
        <begin position="182"/>
        <end position="205"/>
    </location>
</feature>
<dbReference type="Pfam" id="PF16213">
    <property type="entry name" value="DCB"/>
    <property type="match status" value="1"/>
</dbReference>
<feature type="region of interest" description="Disordered" evidence="7">
    <location>
        <begin position="1396"/>
        <end position="1429"/>
    </location>
</feature>
<dbReference type="Pfam" id="PF16206">
    <property type="entry name" value="Mon2_C"/>
    <property type="match status" value="1"/>
</dbReference>
<keyword evidence="4" id="KW-0963">Cytoplasm</keyword>
<dbReference type="InterPro" id="IPR023394">
    <property type="entry name" value="Sec7_C_sf"/>
</dbReference>
<dbReference type="CDD" id="cd00171">
    <property type="entry name" value="Sec7"/>
    <property type="match status" value="1"/>
</dbReference>
<dbReference type="GO" id="GO:0005085">
    <property type="term" value="F:guanyl-nucleotide exchange factor activity"/>
    <property type="evidence" value="ECO:0007669"/>
    <property type="project" value="InterPro"/>
</dbReference>
<dbReference type="InterPro" id="IPR015403">
    <property type="entry name" value="Mon2/Sec7/BIG1-like_HDS"/>
</dbReference>
<gene>
    <name evidence="9" type="ORF">COCSUDRAFT_26655</name>
</gene>
<dbReference type="FunFam" id="1.10.1000.11:FF:000003">
    <property type="entry name" value="Brefeldin A-inhibited guanine nucleotide-exchange protein 1"/>
    <property type="match status" value="1"/>
</dbReference>
<feature type="domain" description="SEC7" evidence="8">
    <location>
        <begin position="499"/>
        <end position="686"/>
    </location>
</feature>
<dbReference type="InterPro" id="IPR016024">
    <property type="entry name" value="ARM-type_fold"/>
</dbReference>
<dbReference type="Pfam" id="PF09324">
    <property type="entry name" value="Sec7-like_HDS"/>
    <property type="match status" value="1"/>
</dbReference>
<dbReference type="KEGG" id="csl:COCSUDRAFT_26655"/>
<dbReference type="GO" id="GO:0015031">
    <property type="term" value="P:protein transport"/>
    <property type="evidence" value="ECO:0007669"/>
    <property type="project" value="UniProtKB-KW"/>
</dbReference>
<dbReference type="PANTHER" id="PTHR10663">
    <property type="entry name" value="GUANYL-NUCLEOTIDE EXCHANGE FACTOR"/>
    <property type="match status" value="1"/>
</dbReference>
<dbReference type="Proteomes" id="UP000007264">
    <property type="component" value="Unassembled WGS sequence"/>
</dbReference>
<dbReference type="InterPro" id="IPR035999">
    <property type="entry name" value="Sec7_dom_sf"/>
</dbReference>
<dbReference type="InterPro" id="IPR032629">
    <property type="entry name" value="DCB_dom"/>
</dbReference>
<evidence type="ECO:0000259" key="8">
    <source>
        <dbReference type="PROSITE" id="PS50190"/>
    </source>
</evidence>
<dbReference type="SUPFAM" id="SSF48425">
    <property type="entry name" value="Sec7 domain"/>
    <property type="match status" value="1"/>
</dbReference>
<dbReference type="eggNOG" id="KOG0929">
    <property type="taxonomic scope" value="Eukaryota"/>
</dbReference>
<keyword evidence="10" id="KW-1185">Reference proteome</keyword>
<dbReference type="GO" id="GO:0005829">
    <property type="term" value="C:cytosol"/>
    <property type="evidence" value="ECO:0007669"/>
    <property type="project" value="UniProtKB-SubCell"/>
</dbReference>
<dbReference type="InterPro" id="IPR032691">
    <property type="entry name" value="Mon2/Sec7/BIG1-like_HUS"/>
</dbReference>
<dbReference type="OrthoDB" id="430364at2759"/>
<evidence type="ECO:0000256" key="5">
    <source>
        <dbReference type="ARBA" id="ARBA00022927"/>
    </source>
</evidence>
<dbReference type="SUPFAM" id="SSF48371">
    <property type="entry name" value="ARM repeat"/>
    <property type="match status" value="1"/>
</dbReference>
<dbReference type="InterPro" id="IPR032817">
    <property type="entry name" value="Mon2_C"/>
</dbReference>
<dbReference type="GO" id="GO:0032012">
    <property type="term" value="P:regulation of ARF protein signal transduction"/>
    <property type="evidence" value="ECO:0007669"/>
    <property type="project" value="InterPro"/>
</dbReference>
<dbReference type="PANTHER" id="PTHR10663:SF375">
    <property type="entry name" value="LD29171P"/>
    <property type="match status" value="1"/>
</dbReference>
<protein>
    <submittedName>
        <fullName evidence="9">Sec7-domain-containing protein</fullName>
    </submittedName>
</protein>
<evidence type="ECO:0000256" key="3">
    <source>
        <dbReference type="ARBA" id="ARBA00022448"/>
    </source>
</evidence>
<dbReference type="GeneID" id="17045315"/>
<comment type="caution">
    <text evidence="9">The sequence shown here is derived from an EMBL/GenBank/DDBJ whole genome shotgun (WGS) entry which is preliminary data.</text>
</comment>
<evidence type="ECO:0000256" key="6">
    <source>
        <dbReference type="ARBA" id="ARBA00023136"/>
    </source>
</evidence>
<dbReference type="InterPro" id="IPR000904">
    <property type="entry name" value="Sec7_dom"/>
</dbReference>
<keyword evidence="6" id="KW-0472">Membrane</keyword>
<evidence type="ECO:0000313" key="9">
    <source>
        <dbReference type="EMBL" id="EIE27300.1"/>
    </source>
</evidence>
<comment type="subcellular location">
    <subcellularLocation>
        <location evidence="2">Cytoplasm</location>
        <location evidence="2">Cytosol</location>
    </subcellularLocation>
    <subcellularLocation>
        <location evidence="1">Membrane</location>
    </subcellularLocation>
</comment>
<dbReference type="EMBL" id="AGSI01000001">
    <property type="protein sequence ID" value="EIE27300.1"/>
    <property type="molecule type" value="Genomic_DNA"/>
</dbReference>
<dbReference type="GO" id="GO:0005802">
    <property type="term" value="C:trans-Golgi network"/>
    <property type="evidence" value="ECO:0007669"/>
    <property type="project" value="TreeGrafter"/>
</dbReference>
<organism evidence="9 10">
    <name type="scientific">Coccomyxa subellipsoidea (strain C-169)</name>
    <name type="common">Green microalga</name>
    <dbReference type="NCBI Taxonomy" id="574566"/>
    <lineage>
        <taxon>Eukaryota</taxon>
        <taxon>Viridiplantae</taxon>
        <taxon>Chlorophyta</taxon>
        <taxon>core chlorophytes</taxon>
        <taxon>Trebouxiophyceae</taxon>
        <taxon>Trebouxiophyceae incertae sedis</taxon>
        <taxon>Coccomyxaceae</taxon>
        <taxon>Coccomyxa</taxon>
        <taxon>Coccomyxa subellipsoidea</taxon>
    </lineage>
</organism>
<evidence type="ECO:0000256" key="2">
    <source>
        <dbReference type="ARBA" id="ARBA00004514"/>
    </source>
</evidence>
<evidence type="ECO:0000313" key="10">
    <source>
        <dbReference type="Proteomes" id="UP000007264"/>
    </source>
</evidence>
<accession>I0Z9I1</accession>
<dbReference type="FunFam" id="1.10.220.20:FF:000002">
    <property type="entry name" value="Brefeldin A-inhibited guanine nucleotide-exchange protein 1"/>
    <property type="match status" value="1"/>
</dbReference>
<proteinExistence type="predicted"/>
<reference evidence="9 10" key="1">
    <citation type="journal article" date="2012" name="Genome Biol.">
        <title>The genome of the polar eukaryotic microalga coccomyxa subellipsoidea reveals traits of cold adaptation.</title>
        <authorList>
            <person name="Blanc G."/>
            <person name="Agarkova I."/>
            <person name="Grimwood J."/>
            <person name="Kuo A."/>
            <person name="Brueggeman A."/>
            <person name="Dunigan D."/>
            <person name="Gurnon J."/>
            <person name="Ladunga I."/>
            <person name="Lindquist E."/>
            <person name="Lucas S."/>
            <person name="Pangilinan J."/>
            <person name="Proschold T."/>
            <person name="Salamov A."/>
            <person name="Schmutz J."/>
            <person name="Weeks D."/>
            <person name="Yamada T."/>
            <person name="Claverie J.M."/>
            <person name="Grigoriev I."/>
            <person name="Van Etten J."/>
            <person name="Lomsadze A."/>
            <person name="Borodovsky M."/>
        </authorList>
    </citation>
    <scope>NUCLEOTIDE SEQUENCE [LARGE SCALE GENOMIC DNA]</scope>
    <source>
        <strain evidence="9 10">C-169</strain>
    </source>
</reference>
<dbReference type="Pfam" id="PF12783">
    <property type="entry name" value="Sec7-like_HUS"/>
    <property type="match status" value="1"/>
</dbReference>
<dbReference type="Gene3D" id="1.10.1000.11">
    <property type="entry name" value="Arf Nucleotide-binding Site Opener,domain 2"/>
    <property type="match status" value="1"/>
</dbReference>
<dbReference type="GO" id="GO:0016020">
    <property type="term" value="C:membrane"/>
    <property type="evidence" value="ECO:0007669"/>
    <property type="project" value="UniProtKB-SubCell"/>
</dbReference>
<evidence type="ECO:0000256" key="1">
    <source>
        <dbReference type="ARBA" id="ARBA00004370"/>
    </source>
</evidence>
<dbReference type="Gene3D" id="1.10.220.20">
    <property type="match status" value="1"/>
</dbReference>
<dbReference type="Pfam" id="PF01369">
    <property type="entry name" value="Sec7"/>
    <property type="match status" value="1"/>
</dbReference>
<keyword evidence="5" id="KW-0653">Protein transport</keyword>
<evidence type="ECO:0000256" key="4">
    <source>
        <dbReference type="ARBA" id="ARBA00022490"/>
    </source>
</evidence>
<evidence type="ECO:0000256" key="7">
    <source>
        <dbReference type="SAM" id="MobiDB-lite"/>
    </source>
</evidence>
<dbReference type="Pfam" id="PF20252">
    <property type="entry name" value="BIG2_C"/>
    <property type="match status" value="1"/>
</dbReference>
<dbReference type="RefSeq" id="XP_005651844.1">
    <property type="nucleotide sequence ID" value="XM_005651787.1"/>
</dbReference>
<name>I0Z9I1_COCSC</name>
<dbReference type="SMART" id="SM00222">
    <property type="entry name" value="Sec7"/>
    <property type="match status" value="1"/>
</dbReference>
<dbReference type="STRING" id="574566.I0Z9I1"/>
<dbReference type="PROSITE" id="PS50190">
    <property type="entry name" value="SEC7"/>
    <property type="match status" value="1"/>
</dbReference>